<evidence type="ECO:0000256" key="5">
    <source>
        <dbReference type="ARBA" id="ARBA00048200"/>
    </source>
</evidence>
<dbReference type="InterPro" id="IPR005913">
    <property type="entry name" value="dTDP_dehydrorham_reduct"/>
</dbReference>
<dbReference type="Pfam" id="PF04321">
    <property type="entry name" value="RmlD_sub_bind"/>
    <property type="match status" value="1"/>
</dbReference>
<keyword evidence="6 8" id="KW-0560">Oxidoreductase</keyword>
<protein>
    <recommendedName>
        <fullName evidence="4 6">dTDP-4-dehydrorhamnose reductase</fullName>
        <ecNumber evidence="3 6">1.1.1.133</ecNumber>
    </recommendedName>
</protein>
<dbReference type="GO" id="GO:0019305">
    <property type="term" value="P:dTDP-rhamnose biosynthetic process"/>
    <property type="evidence" value="ECO:0007669"/>
    <property type="project" value="TreeGrafter"/>
</dbReference>
<comment type="catalytic activity">
    <reaction evidence="5 6">
        <text>dTDP-beta-L-rhamnose + NADP(+) = dTDP-4-dehydro-beta-L-rhamnose + NADPH + H(+)</text>
        <dbReference type="Rhea" id="RHEA:21796"/>
        <dbReference type="ChEBI" id="CHEBI:15378"/>
        <dbReference type="ChEBI" id="CHEBI:57510"/>
        <dbReference type="ChEBI" id="CHEBI:57783"/>
        <dbReference type="ChEBI" id="CHEBI:58349"/>
        <dbReference type="ChEBI" id="CHEBI:62830"/>
        <dbReference type="EC" id="1.1.1.133"/>
    </reaction>
</comment>
<comment type="caution">
    <text evidence="8">The sequence shown here is derived from an EMBL/GenBank/DDBJ whole genome shotgun (WGS) entry which is preliminary data.</text>
</comment>
<dbReference type="FunFam" id="3.40.50.720:FF:000159">
    <property type="entry name" value="dTDP-4-dehydrorhamnose reductase"/>
    <property type="match status" value="1"/>
</dbReference>
<evidence type="ECO:0000256" key="6">
    <source>
        <dbReference type="RuleBase" id="RU364082"/>
    </source>
</evidence>
<dbReference type="NCBIfam" id="NF007440">
    <property type="entry name" value="PRK09987.1"/>
    <property type="match status" value="1"/>
</dbReference>
<dbReference type="Gene3D" id="3.40.50.720">
    <property type="entry name" value="NAD(P)-binding Rossmann-like Domain"/>
    <property type="match status" value="1"/>
</dbReference>
<comment type="function">
    <text evidence="6">Catalyzes the reduction of dTDP-6-deoxy-L-lyxo-4-hexulose to yield dTDP-L-rhamnose.</text>
</comment>
<name>A0AA42IUG9_9BURK</name>
<dbReference type="InterPro" id="IPR029903">
    <property type="entry name" value="RmlD-like-bd"/>
</dbReference>
<evidence type="ECO:0000256" key="2">
    <source>
        <dbReference type="ARBA" id="ARBA00010944"/>
    </source>
</evidence>
<dbReference type="SUPFAM" id="SSF51735">
    <property type="entry name" value="NAD(P)-binding Rossmann-fold domains"/>
    <property type="match status" value="1"/>
</dbReference>
<dbReference type="GO" id="GO:0008831">
    <property type="term" value="F:dTDP-4-dehydrorhamnose reductase activity"/>
    <property type="evidence" value="ECO:0007669"/>
    <property type="project" value="UniProtKB-EC"/>
</dbReference>
<dbReference type="CDD" id="cd05254">
    <property type="entry name" value="dTDP_HR_like_SDR_e"/>
    <property type="match status" value="1"/>
</dbReference>
<dbReference type="RefSeq" id="WP_279994262.1">
    <property type="nucleotide sequence ID" value="NZ_JAOCDZ010000003.1"/>
</dbReference>
<comment type="cofactor">
    <cofactor evidence="6">
        <name>Mg(2+)</name>
        <dbReference type="ChEBI" id="CHEBI:18420"/>
    </cofactor>
    <text evidence="6">Binds 1 Mg(2+) ion per monomer.</text>
</comment>
<accession>A0AA42IUG9</accession>
<gene>
    <name evidence="8" type="primary">rfbD</name>
    <name evidence="8" type="ORF">N5D93_05450</name>
</gene>
<dbReference type="NCBIfam" id="TIGR01214">
    <property type="entry name" value="rmlD"/>
    <property type="match status" value="1"/>
</dbReference>
<dbReference type="AlphaFoldDB" id="A0AA42IUG9"/>
<dbReference type="EMBL" id="JAOCDZ010000003">
    <property type="protein sequence ID" value="MDH0735244.1"/>
    <property type="molecule type" value="Genomic_DNA"/>
</dbReference>
<dbReference type="GO" id="GO:0005829">
    <property type="term" value="C:cytosol"/>
    <property type="evidence" value="ECO:0007669"/>
    <property type="project" value="TreeGrafter"/>
</dbReference>
<keyword evidence="6" id="KW-0521">NADP</keyword>
<evidence type="ECO:0000256" key="4">
    <source>
        <dbReference type="ARBA" id="ARBA00017099"/>
    </source>
</evidence>
<evidence type="ECO:0000313" key="8">
    <source>
        <dbReference type="EMBL" id="MDH0735244.1"/>
    </source>
</evidence>
<evidence type="ECO:0000313" key="9">
    <source>
        <dbReference type="Proteomes" id="UP001161094"/>
    </source>
</evidence>
<dbReference type="Proteomes" id="UP001161094">
    <property type="component" value="Unassembled WGS sequence"/>
</dbReference>
<dbReference type="EC" id="1.1.1.133" evidence="3 6"/>
<sequence>MKILLLGKNGQVGHALQRTLLPLGSLVTKDRQDVDLSDASKLKSMLEAESPDLIINAAAYTAVDKAESDAATARAINTTAVELMARYAQQRDALLVHYSTDYVFDGTKPTPYEVHDTTNPQSVYGLTKRDGELAILDSGCRAIVLRTSWVFSEHGGNFIKTVLRLAKEREALKIVADQWGAPTSAELIADVTAHAIAGNRHGILPTGLYHLTASGDTTWHGLARRVVSRALERGVQLRVGVDAIHPIATQDYPLPAARPENSRLDTKALSSPLQLQLPDWTVHVDRTVDQLTSLEHSA</sequence>
<evidence type="ECO:0000259" key="7">
    <source>
        <dbReference type="Pfam" id="PF04321"/>
    </source>
</evidence>
<organism evidence="8 9">
    <name type="scientific">Achromobacter spanius</name>
    <dbReference type="NCBI Taxonomy" id="217203"/>
    <lineage>
        <taxon>Bacteria</taxon>
        <taxon>Pseudomonadati</taxon>
        <taxon>Pseudomonadota</taxon>
        <taxon>Betaproteobacteria</taxon>
        <taxon>Burkholderiales</taxon>
        <taxon>Alcaligenaceae</taxon>
        <taxon>Achromobacter</taxon>
    </lineage>
</organism>
<comment type="pathway">
    <text evidence="1 6">Carbohydrate biosynthesis; dTDP-L-rhamnose biosynthesis.</text>
</comment>
<dbReference type="InterPro" id="IPR036291">
    <property type="entry name" value="NAD(P)-bd_dom_sf"/>
</dbReference>
<dbReference type="PANTHER" id="PTHR10491">
    <property type="entry name" value="DTDP-4-DEHYDRORHAMNOSE REDUCTASE"/>
    <property type="match status" value="1"/>
</dbReference>
<comment type="similarity">
    <text evidence="2 6">Belongs to the dTDP-4-dehydrorhamnose reductase family.</text>
</comment>
<evidence type="ECO:0000256" key="1">
    <source>
        <dbReference type="ARBA" id="ARBA00004781"/>
    </source>
</evidence>
<evidence type="ECO:0000256" key="3">
    <source>
        <dbReference type="ARBA" id="ARBA00012929"/>
    </source>
</evidence>
<dbReference type="Gene3D" id="3.90.25.10">
    <property type="entry name" value="UDP-galactose 4-epimerase, domain 1"/>
    <property type="match status" value="1"/>
</dbReference>
<proteinExistence type="inferred from homology"/>
<reference evidence="8" key="1">
    <citation type="submission" date="2022-09" db="EMBL/GenBank/DDBJ databases">
        <title>Intensive care unit water sources are persistently colonized with multi-drug resistant bacteria and are the site of extensive horizontal gene transfer of antibiotic resistance genes.</title>
        <authorList>
            <person name="Diorio-Toth L."/>
        </authorList>
    </citation>
    <scope>NUCLEOTIDE SEQUENCE</scope>
    <source>
        <strain evidence="8">GD03843</strain>
    </source>
</reference>
<dbReference type="PANTHER" id="PTHR10491:SF4">
    <property type="entry name" value="METHIONINE ADENOSYLTRANSFERASE 2 SUBUNIT BETA"/>
    <property type="match status" value="1"/>
</dbReference>
<feature type="domain" description="RmlD-like substrate binding" evidence="7">
    <location>
        <begin position="1"/>
        <end position="292"/>
    </location>
</feature>